<evidence type="ECO:0000256" key="4">
    <source>
        <dbReference type="ARBA" id="ARBA00022989"/>
    </source>
</evidence>
<gene>
    <name evidence="7" type="ORF">OE88DRAFT_1659498</name>
</gene>
<evidence type="ECO:0000256" key="1">
    <source>
        <dbReference type="ARBA" id="ARBA00004141"/>
    </source>
</evidence>
<protein>
    <recommendedName>
        <fullName evidence="9">DUF92-domain-containing protein</fullName>
    </recommendedName>
</protein>
<feature type="transmembrane region" description="Helical" evidence="6">
    <location>
        <begin position="6"/>
        <end position="23"/>
    </location>
</feature>
<feature type="transmembrane region" description="Helical" evidence="6">
    <location>
        <begin position="35"/>
        <end position="61"/>
    </location>
</feature>
<evidence type="ECO:0000313" key="7">
    <source>
        <dbReference type="EMBL" id="TFK51454.1"/>
    </source>
</evidence>
<comment type="similarity">
    <text evidence="2">Belongs to the TMEM19 family.</text>
</comment>
<keyword evidence="5 6" id="KW-0472">Membrane</keyword>
<keyword evidence="8" id="KW-1185">Reference proteome</keyword>
<dbReference type="OrthoDB" id="30881at2759"/>
<evidence type="ECO:0000256" key="6">
    <source>
        <dbReference type="SAM" id="Phobius"/>
    </source>
</evidence>
<keyword evidence="3 6" id="KW-0812">Transmembrane</keyword>
<dbReference type="EMBL" id="ML213511">
    <property type="protein sequence ID" value="TFK51454.1"/>
    <property type="molecule type" value="Genomic_DNA"/>
</dbReference>
<dbReference type="Proteomes" id="UP000305948">
    <property type="component" value="Unassembled WGS sequence"/>
</dbReference>
<name>A0A5C3N1E8_9AGAM</name>
<sequence>MAATLQIPYVPLAIAVLFSAHGFRRGSLSPSGAAIATIVGALMLAVPLRAFGISLLSFYLIGSRATKVGKQLKAQLEDGHQEAGYRSGFQVVCNSFSAFIAAMAWEGLFVPGSLSSLFIHQILGATAGGPAYSSNGWCPLSPNVFHGWSRALVFAALGHFACCLGDTLASELGILSKSPPILITSLKTVPPGTNGGVSRVGTLASLAGGLAMGGTLAGSLLIENGACRGGALGVAQAVAWGGFAGLFGSLVDSFLGATVQQTKYSATSKRILTDESGAPPKDAEIKVVSGLNVLTNNQVNLLSSVITALVLARFA</sequence>
<dbReference type="PANTHER" id="PTHR13353">
    <property type="entry name" value="TRANSMEMBRANE PROTEIN 19"/>
    <property type="match status" value="1"/>
</dbReference>
<evidence type="ECO:0000256" key="3">
    <source>
        <dbReference type="ARBA" id="ARBA00022692"/>
    </source>
</evidence>
<evidence type="ECO:0008006" key="9">
    <source>
        <dbReference type="Google" id="ProtNLM"/>
    </source>
</evidence>
<reference evidence="7 8" key="1">
    <citation type="journal article" date="2019" name="Nat. Ecol. Evol.">
        <title>Megaphylogeny resolves global patterns of mushroom evolution.</title>
        <authorList>
            <person name="Varga T."/>
            <person name="Krizsan K."/>
            <person name="Foldi C."/>
            <person name="Dima B."/>
            <person name="Sanchez-Garcia M."/>
            <person name="Sanchez-Ramirez S."/>
            <person name="Szollosi G.J."/>
            <person name="Szarkandi J.G."/>
            <person name="Papp V."/>
            <person name="Albert L."/>
            <person name="Andreopoulos W."/>
            <person name="Angelini C."/>
            <person name="Antonin V."/>
            <person name="Barry K.W."/>
            <person name="Bougher N.L."/>
            <person name="Buchanan P."/>
            <person name="Buyck B."/>
            <person name="Bense V."/>
            <person name="Catcheside P."/>
            <person name="Chovatia M."/>
            <person name="Cooper J."/>
            <person name="Damon W."/>
            <person name="Desjardin D."/>
            <person name="Finy P."/>
            <person name="Geml J."/>
            <person name="Haridas S."/>
            <person name="Hughes K."/>
            <person name="Justo A."/>
            <person name="Karasinski D."/>
            <person name="Kautmanova I."/>
            <person name="Kiss B."/>
            <person name="Kocsube S."/>
            <person name="Kotiranta H."/>
            <person name="LaButti K.M."/>
            <person name="Lechner B.E."/>
            <person name="Liimatainen K."/>
            <person name="Lipzen A."/>
            <person name="Lukacs Z."/>
            <person name="Mihaltcheva S."/>
            <person name="Morgado L.N."/>
            <person name="Niskanen T."/>
            <person name="Noordeloos M.E."/>
            <person name="Ohm R.A."/>
            <person name="Ortiz-Santana B."/>
            <person name="Ovrebo C."/>
            <person name="Racz N."/>
            <person name="Riley R."/>
            <person name="Savchenko A."/>
            <person name="Shiryaev A."/>
            <person name="Soop K."/>
            <person name="Spirin V."/>
            <person name="Szebenyi C."/>
            <person name="Tomsovsky M."/>
            <person name="Tulloss R.E."/>
            <person name="Uehling J."/>
            <person name="Grigoriev I.V."/>
            <person name="Vagvolgyi C."/>
            <person name="Papp T."/>
            <person name="Martin F.M."/>
            <person name="Miettinen O."/>
            <person name="Hibbett D.S."/>
            <person name="Nagy L.G."/>
        </authorList>
    </citation>
    <scope>NUCLEOTIDE SEQUENCE [LARGE SCALE GENOMIC DNA]</scope>
    <source>
        <strain evidence="7 8">OMC1185</strain>
    </source>
</reference>
<dbReference type="AlphaFoldDB" id="A0A5C3N1E8"/>
<dbReference type="Pfam" id="PF01940">
    <property type="entry name" value="DUF92"/>
    <property type="match status" value="1"/>
</dbReference>
<evidence type="ECO:0000256" key="2">
    <source>
        <dbReference type="ARBA" id="ARBA00009012"/>
    </source>
</evidence>
<dbReference type="InterPro" id="IPR002794">
    <property type="entry name" value="DUF92_TMEM19"/>
</dbReference>
<keyword evidence="4 6" id="KW-1133">Transmembrane helix</keyword>
<dbReference type="GO" id="GO:0016020">
    <property type="term" value="C:membrane"/>
    <property type="evidence" value="ECO:0007669"/>
    <property type="project" value="UniProtKB-SubCell"/>
</dbReference>
<dbReference type="STRING" id="5364.A0A5C3N1E8"/>
<organism evidence="7 8">
    <name type="scientific">Heliocybe sulcata</name>
    <dbReference type="NCBI Taxonomy" id="5364"/>
    <lineage>
        <taxon>Eukaryota</taxon>
        <taxon>Fungi</taxon>
        <taxon>Dikarya</taxon>
        <taxon>Basidiomycota</taxon>
        <taxon>Agaricomycotina</taxon>
        <taxon>Agaricomycetes</taxon>
        <taxon>Gloeophyllales</taxon>
        <taxon>Gloeophyllaceae</taxon>
        <taxon>Heliocybe</taxon>
    </lineage>
</organism>
<proteinExistence type="inferred from homology"/>
<evidence type="ECO:0000313" key="8">
    <source>
        <dbReference type="Proteomes" id="UP000305948"/>
    </source>
</evidence>
<evidence type="ECO:0000256" key="5">
    <source>
        <dbReference type="ARBA" id="ARBA00023136"/>
    </source>
</evidence>
<dbReference type="PANTHER" id="PTHR13353:SF5">
    <property type="entry name" value="TRANSMEMBRANE PROTEIN 19"/>
    <property type="match status" value="1"/>
</dbReference>
<accession>A0A5C3N1E8</accession>
<comment type="subcellular location">
    <subcellularLocation>
        <location evidence="1">Membrane</location>
        <topology evidence="1">Multi-pass membrane protein</topology>
    </subcellularLocation>
</comment>